<evidence type="ECO:0000256" key="11">
    <source>
        <dbReference type="ARBA" id="ARBA00032441"/>
    </source>
</evidence>
<evidence type="ECO:0000256" key="2">
    <source>
        <dbReference type="ARBA" id="ARBA00007599"/>
    </source>
</evidence>
<dbReference type="PANTHER" id="PTHR33540">
    <property type="entry name" value="TRNA THREONYLCARBAMOYLADENOSINE BIOSYNTHESIS PROTEIN TSAE"/>
    <property type="match status" value="1"/>
</dbReference>
<evidence type="ECO:0000256" key="8">
    <source>
        <dbReference type="ARBA" id="ARBA00022840"/>
    </source>
</evidence>
<evidence type="ECO:0000256" key="4">
    <source>
        <dbReference type="ARBA" id="ARBA00022490"/>
    </source>
</evidence>
<evidence type="ECO:0000256" key="1">
    <source>
        <dbReference type="ARBA" id="ARBA00004496"/>
    </source>
</evidence>
<proteinExistence type="inferred from homology"/>
<keyword evidence="9" id="KW-0460">Magnesium</keyword>
<dbReference type="Gene3D" id="3.40.50.300">
    <property type="entry name" value="P-loop containing nucleotide triphosphate hydrolases"/>
    <property type="match status" value="1"/>
</dbReference>
<dbReference type="CDD" id="cd01983">
    <property type="entry name" value="SIMIBI"/>
    <property type="match status" value="1"/>
</dbReference>
<keyword evidence="6" id="KW-0479">Metal-binding</keyword>
<keyword evidence="8" id="KW-0067">ATP-binding</keyword>
<keyword evidence="7" id="KW-0547">Nucleotide-binding</keyword>
<dbReference type="PANTHER" id="PTHR33540:SF2">
    <property type="entry name" value="TRNA THREONYLCARBAMOYLADENOSINE BIOSYNTHESIS PROTEIN TSAE"/>
    <property type="match status" value="1"/>
</dbReference>
<evidence type="ECO:0000256" key="9">
    <source>
        <dbReference type="ARBA" id="ARBA00022842"/>
    </source>
</evidence>
<evidence type="ECO:0000313" key="12">
    <source>
        <dbReference type="EMBL" id="GAA4911891.1"/>
    </source>
</evidence>
<sequence length="223" mass="23625">MSDTQPPAAADNPQWTLEIPLEDLEDTEQLARSLAAYVRAGDLLVLTGGLGAGKTTFTQSLAAALEVEGLVSSPTFVLSRIHRSRSSGPDLVHVDAYRTDVDGLESLDLAATLADSVTVVEWGRGVVEVPLMGAQGSWLDLELTRTDTESEAAPPGDDDARAAVPESAPVFQTDFSETEADALGSQRLAVLRGYGRRWEHAPDVTAEYPGARLSAAKPGPSQQ</sequence>
<keyword evidence="4" id="KW-0963">Cytoplasm</keyword>
<comment type="caution">
    <text evidence="12">The sequence shown here is derived from an EMBL/GenBank/DDBJ whole genome shotgun (WGS) entry which is preliminary data.</text>
</comment>
<gene>
    <name evidence="12" type="ORF">GCM10025790_02960</name>
</gene>
<evidence type="ECO:0000256" key="10">
    <source>
        <dbReference type="ARBA" id="ARBA00024908"/>
    </source>
</evidence>
<dbReference type="InterPro" id="IPR003442">
    <property type="entry name" value="T6A_TsaE"/>
</dbReference>
<dbReference type="EMBL" id="BAABLW010000001">
    <property type="protein sequence ID" value="GAA4911891.1"/>
    <property type="molecule type" value="Genomic_DNA"/>
</dbReference>
<keyword evidence="5" id="KW-0819">tRNA processing</keyword>
<dbReference type="Pfam" id="PF02367">
    <property type="entry name" value="TsaE"/>
    <property type="match status" value="1"/>
</dbReference>
<accession>A0ABP9FSQ3</accession>
<dbReference type="RefSeq" id="WP_345476349.1">
    <property type="nucleotide sequence ID" value="NZ_BAABLW010000001.1"/>
</dbReference>
<reference evidence="13" key="1">
    <citation type="journal article" date="2019" name="Int. J. Syst. Evol. Microbiol.">
        <title>The Global Catalogue of Microorganisms (GCM) 10K type strain sequencing project: providing services to taxonomists for standard genome sequencing and annotation.</title>
        <authorList>
            <consortium name="The Broad Institute Genomics Platform"/>
            <consortium name="The Broad Institute Genome Sequencing Center for Infectious Disease"/>
            <person name="Wu L."/>
            <person name="Ma J."/>
        </authorList>
    </citation>
    <scope>NUCLEOTIDE SEQUENCE [LARGE SCALE GENOMIC DNA]</scope>
    <source>
        <strain evidence="13">JCM 19129</strain>
    </source>
</reference>
<dbReference type="NCBIfam" id="TIGR00150">
    <property type="entry name" value="T6A_YjeE"/>
    <property type="match status" value="1"/>
</dbReference>
<protein>
    <recommendedName>
        <fullName evidence="3">tRNA threonylcarbamoyladenosine biosynthesis protein TsaE</fullName>
    </recommendedName>
    <alternativeName>
        <fullName evidence="11">t(6)A37 threonylcarbamoyladenosine biosynthesis protein TsaE</fullName>
    </alternativeName>
</protein>
<organism evidence="12 13">
    <name type="scientific">Nesterenkonia rhizosphaerae</name>
    <dbReference type="NCBI Taxonomy" id="1348272"/>
    <lineage>
        <taxon>Bacteria</taxon>
        <taxon>Bacillati</taxon>
        <taxon>Actinomycetota</taxon>
        <taxon>Actinomycetes</taxon>
        <taxon>Micrococcales</taxon>
        <taxon>Micrococcaceae</taxon>
        <taxon>Nesterenkonia</taxon>
    </lineage>
</organism>
<dbReference type="SUPFAM" id="SSF52540">
    <property type="entry name" value="P-loop containing nucleoside triphosphate hydrolases"/>
    <property type="match status" value="1"/>
</dbReference>
<comment type="subcellular location">
    <subcellularLocation>
        <location evidence="1">Cytoplasm</location>
    </subcellularLocation>
</comment>
<evidence type="ECO:0000256" key="5">
    <source>
        <dbReference type="ARBA" id="ARBA00022694"/>
    </source>
</evidence>
<evidence type="ECO:0000313" key="13">
    <source>
        <dbReference type="Proteomes" id="UP001500368"/>
    </source>
</evidence>
<comment type="similarity">
    <text evidence="2">Belongs to the TsaE family.</text>
</comment>
<evidence type="ECO:0000256" key="7">
    <source>
        <dbReference type="ARBA" id="ARBA00022741"/>
    </source>
</evidence>
<dbReference type="InterPro" id="IPR027417">
    <property type="entry name" value="P-loop_NTPase"/>
</dbReference>
<dbReference type="Proteomes" id="UP001500368">
    <property type="component" value="Unassembled WGS sequence"/>
</dbReference>
<evidence type="ECO:0000256" key="3">
    <source>
        <dbReference type="ARBA" id="ARBA00019010"/>
    </source>
</evidence>
<evidence type="ECO:0000256" key="6">
    <source>
        <dbReference type="ARBA" id="ARBA00022723"/>
    </source>
</evidence>
<name>A0ABP9FSQ3_9MICC</name>
<comment type="function">
    <text evidence="10">Required for the formation of a threonylcarbamoyl group on adenosine at position 37 (t(6)A37) in tRNAs that read codons beginning with adenine. Is involved in the transfer of the threonylcarbamoyl moiety of threonylcarbamoyl-AMP (TC-AMP) to the N6 group of A37, together with TsaD and TsaB. TsaE seems to play an indirect role in the t(6)A biosynthesis pathway, possibly in regulating the core enzymatic function of TsaD.</text>
</comment>
<keyword evidence="13" id="KW-1185">Reference proteome</keyword>